<dbReference type="AlphaFoldDB" id="A0A168DW30"/>
<evidence type="ECO:0000259" key="8">
    <source>
        <dbReference type="Pfam" id="PF07731"/>
    </source>
</evidence>
<dbReference type="Pfam" id="PF07732">
    <property type="entry name" value="Cu-oxidase_3"/>
    <property type="match status" value="1"/>
</dbReference>
<comment type="similarity">
    <text evidence="1">Belongs to the multicopper oxidase family.</text>
</comment>
<dbReference type="FunFam" id="2.60.40.420:FF:000021">
    <property type="entry name" value="Extracellular dihydrogeodin oxidase/laccase"/>
    <property type="match status" value="1"/>
</dbReference>
<sequence length="494" mass="55082">MAEVVQSTDNCENSATSRSCWGDYSIDTDYYSEVPETNVTREYWLVAENAVLAPDGVKRQMMVWNGTFPGPLIEANWGDNVIVHVTNGLQDNGTTIHWHGLRQFRNNEMDVIVNTGVPGTTQCPIPPGETMTYRWRATQYGSTWYHSHWSLQFSEGLYGPLIIHGPATADYDVDLGPVFISDWYHQTAFTTWAQGERQPIGSFVQSDTGLINGRNKWDAFTGEYEVFEFEQGKKYLLRIIAVQTDSWMRFAIDGHTLTVIATDLVPIRPFKTSSLNIAPGQRYDVVVEANAAEDNYWMRSIYQTQCSNVGNANPDSIKAIVRYKNAVELDPISSAGDLPESCEDESADNLIPHLERDVGIAGDTTQLSIQFYRGTDRKNFFQWTVGTVPLVADWSNPTNMLIQSNDFDFPAGANIHDLNQDGEWAYYILQDGTGFGLSHPFHLHGHDFSILGTGNGTYDGFTAALNVNNPPRRDTATMPGGGWLAIAFKADNPG</sequence>
<dbReference type="CDD" id="cd13880">
    <property type="entry name" value="CuRO_2_MaLCC_like"/>
    <property type="match status" value="1"/>
</dbReference>
<keyword evidence="11" id="KW-1185">Reference proteome</keyword>
<gene>
    <name evidence="10" type="ORF">AAP_00437</name>
</gene>
<keyword evidence="4" id="KW-0560">Oxidoreductase</keyword>
<evidence type="ECO:0000259" key="9">
    <source>
        <dbReference type="Pfam" id="PF07732"/>
    </source>
</evidence>
<keyword evidence="6" id="KW-0325">Glycoprotein</keyword>
<dbReference type="Proteomes" id="UP000242877">
    <property type="component" value="Unassembled WGS sequence"/>
</dbReference>
<dbReference type="InterPro" id="IPR001117">
    <property type="entry name" value="Cu-oxidase_2nd"/>
</dbReference>
<dbReference type="InterPro" id="IPR045087">
    <property type="entry name" value="Cu-oxidase_fam"/>
</dbReference>
<feature type="domain" description="Plastocyanin-like" evidence="9">
    <location>
        <begin position="52"/>
        <end position="166"/>
    </location>
</feature>
<protein>
    <submittedName>
        <fullName evidence="10">Cupredoxin</fullName>
    </submittedName>
</protein>
<dbReference type="EMBL" id="AZGZ01000001">
    <property type="protein sequence ID" value="KZZ98176.1"/>
    <property type="molecule type" value="Genomic_DNA"/>
</dbReference>
<dbReference type="Pfam" id="PF07731">
    <property type="entry name" value="Cu-oxidase_2"/>
    <property type="match status" value="1"/>
</dbReference>
<dbReference type="VEuPathDB" id="FungiDB:AAP_00437"/>
<feature type="domain" description="Plastocyanin-like" evidence="7">
    <location>
        <begin position="177"/>
        <end position="325"/>
    </location>
</feature>
<dbReference type="GO" id="GO:0016491">
    <property type="term" value="F:oxidoreductase activity"/>
    <property type="evidence" value="ECO:0007669"/>
    <property type="project" value="UniProtKB-KW"/>
</dbReference>
<dbReference type="PANTHER" id="PTHR11709:SF71">
    <property type="entry name" value="OXIDOREDUCTASE TPCJ"/>
    <property type="match status" value="1"/>
</dbReference>
<dbReference type="PANTHER" id="PTHR11709">
    <property type="entry name" value="MULTI-COPPER OXIDASE"/>
    <property type="match status" value="1"/>
</dbReference>
<dbReference type="InterPro" id="IPR011706">
    <property type="entry name" value="Cu-oxidase_C"/>
</dbReference>
<accession>A0A168DW30</accession>
<evidence type="ECO:0000313" key="11">
    <source>
        <dbReference type="Proteomes" id="UP000242877"/>
    </source>
</evidence>
<evidence type="ECO:0000313" key="10">
    <source>
        <dbReference type="EMBL" id="KZZ98176.1"/>
    </source>
</evidence>
<evidence type="ECO:0000256" key="1">
    <source>
        <dbReference type="ARBA" id="ARBA00010609"/>
    </source>
</evidence>
<dbReference type="Gene3D" id="2.60.40.420">
    <property type="entry name" value="Cupredoxins - blue copper proteins"/>
    <property type="match status" value="3"/>
</dbReference>
<keyword evidence="5" id="KW-0186">Copper</keyword>
<dbReference type="Pfam" id="PF00394">
    <property type="entry name" value="Cu-oxidase"/>
    <property type="match status" value="1"/>
</dbReference>
<dbReference type="GO" id="GO:0005507">
    <property type="term" value="F:copper ion binding"/>
    <property type="evidence" value="ECO:0007669"/>
    <property type="project" value="InterPro"/>
</dbReference>
<reference evidence="10 11" key="1">
    <citation type="journal article" date="2016" name="Genome Biol. Evol.">
        <title>Divergent and convergent evolution of fungal pathogenicity.</title>
        <authorList>
            <person name="Shang Y."/>
            <person name="Xiao G."/>
            <person name="Zheng P."/>
            <person name="Cen K."/>
            <person name="Zhan S."/>
            <person name="Wang C."/>
        </authorList>
    </citation>
    <scope>NUCLEOTIDE SEQUENCE [LARGE SCALE GENOMIC DNA]</scope>
    <source>
        <strain evidence="10 11">ARSEF 7405</strain>
    </source>
</reference>
<dbReference type="OrthoDB" id="2121828at2759"/>
<organism evidence="10 11">
    <name type="scientific">Ascosphaera apis ARSEF 7405</name>
    <dbReference type="NCBI Taxonomy" id="392613"/>
    <lineage>
        <taxon>Eukaryota</taxon>
        <taxon>Fungi</taxon>
        <taxon>Dikarya</taxon>
        <taxon>Ascomycota</taxon>
        <taxon>Pezizomycotina</taxon>
        <taxon>Eurotiomycetes</taxon>
        <taxon>Eurotiomycetidae</taxon>
        <taxon>Onygenales</taxon>
        <taxon>Ascosphaeraceae</taxon>
        <taxon>Ascosphaera</taxon>
    </lineage>
</organism>
<evidence type="ECO:0000256" key="4">
    <source>
        <dbReference type="ARBA" id="ARBA00023002"/>
    </source>
</evidence>
<dbReference type="SUPFAM" id="SSF49503">
    <property type="entry name" value="Cupredoxins"/>
    <property type="match status" value="3"/>
</dbReference>
<evidence type="ECO:0000256" key="5">
    <source>
        <dbReference type="ARBA" id="ARBA00023008"/>
    </source>
</evidence>
<evidence type="ECO:0000256" key="3">
    <source>
        <dbReference type="ARBA" id="ARBA00022737"/>
    </source>
</evidence>
<evidence type="ECO:0000256" key="6">
    <source>
        <dbReference type="ARBA" id="ARBA00023180"/>
    </source>
</evidence>
<name>A0A168DW30_9EURO</name>
<evidence type="ECO:0000259" key="7">
    <source>
        <dbReference type="Pfam" id="PF00394"/>
    </source>
</evidence>
<comment type="caution">
    <text evidence="10">The sequence shown here is derived from an EMBL/GenBank/DDBJ whole genome shotgun (WGS) entry which is preliminary data.</text>
</comment>
<keyword evidence="3" id="KW-0677">Repeat</keyword>
<feature type="domain" description="Plastocyanin-like" evidence="8">
    <location>
        <begin position="399"/>
        <end position="494"/>
    </location>
</feature>
<keyword evidence="2" id="KW-0479">Metal-binding</keyword>
<proteinExistence type="inferred from homology"/>
<dbReference type="CDD" id="cd13854">
    <property type="entry name" value="CuRO_1_MaLCC_like"/>
    <property type="match status" value="1"/>
</dbReference>
<evidence type="ECO:0000256" key="2">
    <source>
        <dbReference type="ARBA" id="ARBA00022723"/>
    </source>
</evidence>
<dbReference type="InterPro" id="IPR008972">
    <property type="entry name" value="Cupredoxin"/>
</dbReference>
<dbReference type="FunFam" id="2.60.40.420:FF:000038">
    <property type="entry name" value="Extracellular dihydrogeodin oxidase/laccase"/>
    <property type="match status" value="1"/>
</dbReference>
<dbReference type="InterPro" id="IPR011707">
    <property type="entry name" value="Cu-oxidase-like_N"/>
</dbReference>